<reference evidence="1 2" key="1">
    <citation type="journal article" date="2004" name="Nucleic Acids Res.">
        <title>The genome sequence of Bacillus cereus ATCC 10987 reveals metabolic adaptations and a large plasmid related to Bacillus anthracis pXO1.</title>
        <authorList>
            <person name="Rasko D.A."/>
            <person name="Ravel J."/>
            <person name="Okstad O.A."/>
            <person name="Helgason E."/>
            <person name="Cer R.Z."/>
            <person name="Jiang L."/>
            <person name="Shores K.A."/>
            <person name="Fouts D.E."/>
            <person name="Tourasse N.J."/>
            <person name="Angiuoli S.V."/>
            <person name="Kolonay J."/>
            <person name="Nelson W.C."/>
            <person name="Kolsto A.-B."/>
            <person name="Fraser C.M."/>
            <person name="Read T.D."/>
        </authorList>
    </citation>
    <scope>NUCLEOTIDE SEQUENCE [LARGE SCALE GENOMIC DNA]</scope>
    <source>
        <strain evidence="2">ATCC 10987 / NRS 248</strain>
    </source>
</reference>
<sequence>MLKVMFFSFAYVTDKGKELINKINMITIEKHFFILNYISLYDFISNYFN</sequence>
<accession>Q73F38</accession>
<dbReference type="HOGENOM" id="CLU_3131910_0_0_9"/>
<name>Q73F38_BACC1</name>
<dbReference type="Proteomes" id="UP000002527">
    <property type="component" value="Chromosome"/>
</dbReference>
<evidence type="ECO:0000313" key="2">
    <source>
        <dbReference type="Proteomes" id="UP000002527"/>
    </source>
</evidence>
<organism evidence="1 2">
    <name type="scientific">Bacillus cereus (strain ATCC 10987 / NRS 248)</name>
    <dbReference type="NCBI Taxonomy" id="222523"/>
    <lineage>
        <taxon>Bacteria</taxon>
        <taxon>Bacillati</taxon>
        <taxon>Bacillota</taxon>
        <taxon>Bacilli</taxon>
        <taxon>Bacillales</taxon>
        <taxon>Bacillaceae</taxon>
        <taxon>Bacillus</taxon>
        <taxon>Bacillus cereus group</taxon>
    </lineage>
</organism>
<protein>
    <submittedName>
        <fullName evidence="1">Uncharacterized protein</fullName>
    </submittedName>
</protein>
<dbReference type="AlphaFoldDB" id="Q73F38"/>
<gene>
    <name evidence="1" type="ordered locus">BCE_0169</name>
</gene>
<proteinExistence type="predicted"/>
<dbReference type="EMBL" id="AE017194">
    <property type="protein sequence ID" value="AAS39105.1"/>
    <property type="molecule type" value="Genomic_DNA"/>
</dbReference>
<dbReference type="KEGG" id="bca:BCE_0169"/>
<evidence type="ECO:0000313" key="1">
    <source>
        <dbReference type="EMBL" id="AAS39105.1"/>
    </source>
</evidence>